<dbReference type="GO" id="GO:0046872">
    <property type="term" value="F:metal ion binding"/>
    <property type="evidence" value="ECO:0007669"/>
    <property type="project" value="UniProtKB-KW"/>
</dbReference>
<evidence type="ECO:0000256" key="9">
    <source>
        <dbReference type="PIRSR" id="PIRSR000706-2"/>
    </source>
</evidence>
<dbReference type="GO" id="GO:0016301">
    <property type="term" value="F:kinase activity"/>
    <property type="evidence" value="ECO:0007669"/>
    <property type="project" value="UniProtKB-KW"/>
</dbReference>
<evidence type="ECO:0000313" key="12">
    <source>
        <dbReference type="Proteomes" id="UP001143480"/>
    </source>
</evidence>
<dbReference type="InterPro" id="IPR024165">
    <property type="entry name" value="Kan/Strep_kinase"/>
</dbReference>
<gene>
    <name evidence="11" type="primary">aph</name>
    <name evidence="11" type="ORF">GCM10017581_018050</name>
</gene>
<reference evidence="11" key="1">
    <citation type="journal article" date="2014" name="Int. J. Syst. Evol. Microbiol.">
        <title>Complete genome sequence of Corynebacterium casei LMG S-19264T (=DSM 44701T), isolated from a smear-ripened cheese.</title>
        <authorList>
            <consortium name="US DOE Joint Genome Institute (JGI-PGF)"/>
            <person name="Walter F."/>
            <person name="Albersmeier A."/>
            <person name="Kalinowski J."/>
            <person name="Ruckert C."/>
        </authorList>
    </citation>
    <scope>NUCLEOTIDE SEQUENCE</scope>
    <source>
        <strain evidence="11">VKM Ac-1321</strain>
    </source>
</reference>
<name>A0A9W6KHA5_9ACTN</name>
<evidence type="ECO:0000313" key="11">
    <source>
        <dbReference type="EMBL" id="GLL00065.1"/>
    </source>
</evidence>
<keyword evidence="6 7" id="KW-0046">Antibiotic resistance</keyword>
<dbReference type="CDD" id="cd05150">
    <property type="entry name" value="APH"/>
    <property type="match status" value="1"/>
</dbReference>
<feature type="binding site" evidence="9">
    <location>
        <position position="213"/>
    </location>
    <ligand>
        <name>Mg(2+)</name>
        <dbReference type="ChEBI" id="CHEBI:18420"/>
    </ligand>
</feature>
<comment type="similarity">
    <text evidence="1 7">Belongs to the aminoglycoside phosphotransferase family.</text>
</comment>
<dbReference type="InterPro" id="IPR051678">
    <property type="entry name" value="AGP_Transferase"/>
</dbReference>
<protein>
    <submittedName>
        <fullName evidence="11">Aminoglycoside O-phosphotransferase APH(3')-IIb</fullName>
    </submittedName>
</protein>
<dbReference type="Proteomes" id="UP001143480">
    <property type="component" value="Unassembled WGS sequence"/>
</dbReference>
<keyword evidence="2 7" id="KW-0808">Transferase</keyword>
<evidence type="ECO:0000256" key="4">
    <source>
        <dbReference type="ARBA" id="ARBA00022777"/>
    </source>
</evidence>
<keyword evidence="9" id="KW-0479">Metal-binding</keyword>
<dbReference type="AlphaFoldDB" id="A0A9W6KHA5"/>
<keyword evidence="4 7" id="KW-0418">Kinase</keyword>
<reference evidence="11" key="2">
    <citation type="submission" date="2023-01" db="EMBL/GenBank/DDBJ databases">
        <authorList>
            <person name="Sun Q."/>
            <person name="Evtushenko L."/>
        </authorList>
    </citation>
    <scope>NUCLEOTIDE SEQUENCE</scope>
    <source>
        <strain evidence="11">VKM Ac-1321</strain>
    </source>
</reference>
<evidence type="ECO:0000256" key="6">
    <source>
        <dbReference type="ARBA" id="ARBA00023251"/>
    </source>
</evidence>
<accession>A0A9W6KHA5</accession>
<keyword evidence="12" id="KW-1185">Reference proteome</keyword>
<evidence type="ECO:0000259" key="10">
    <source>
        <dbReference type="Pfam" id="PF01636"/>
    </source>
</evidence>
<dbReference type="RefSeq" id="WP_261962834.1">
    <property type="nucleotide sequence ID" value="NZ_BAAAXA010000001.1"/>
</dbReference>
<dbReference type="PANTHER" id="PTHR21310:SF41">
    <property type="entry name" value="3'-PHOSPHOTRANSFERASE, PUTATIVE-RELATED"/>
    <property type="match status" value="1"/>
</dbReference>
<sequence length="271" mass="29742">MSHPAGPPAALAARLRLDGAWTHVASRSYGTVIHRVDGRRHAFYVKTTPPRREDDLRFHPGNEAERLQWLAAAGFPVAEVVDVGGDDELMWLVTTALAGRSAAGPWAPGEWPAVLDLVADVLRDLHELPVADCPFDRTLAVTLPLARLAAEMGWIDLDDLDPQRRGRSVRQLLDELAATPSPAPEDLVVCHGDPCLDNFLIEPEARTLAGILDVGRLGVADRWKDLAIARRDVTEQFPGVGQVASTHFLGRYGARHDAAKDRFYCLLDEFV</sequence>
<keyword evidence="3 7" id="KW-0547">Nucleotide-binding</keyword>
<dbReference type="GO" id="GO:0016773">
    <property type="term" value="F:phosphotransferase activity, alcohol group as acceptor"/>
    <property type="evidence" value="ECO:0007669"/>
    <property type="project" value="InterPro"/>
</dbReference>
<dbReference type="GO" id="GO:0046677">
    <property type="term" value="P:response to antibiotic"/>
    <property type="evidence" value="ECO:0007669"/>
    <property type="project" value="UniProtKB-KW"/>
</dbReference>
<dbReference type="Pfam" id="PF01636">
    <property type="entry name" value="APH"/>
    <property type="match status" value="1"/>
</dbReference>
<dbReference type="PANTHER" id="PTHR21310">
    <property type="entry name" value="AMINOGLYCOSIDE PHOSPHOTRANSFERASE-RELATED-RELATED"/>
    <property type="match status" value="1"/>
</dbReference>
<organism evidence="11 12">
    <name type="scientific">Dactylosporangium matsuzakiense</name>
    <dbReference type="NCBI Taxonomy" id="53360"/>
    <lineage>
        <taxon>Bacteria</taxon>
        <taxon>Bacillati</taxon>
        <taxon>Actinomycetota</taxon>
        <taxon>Actinomycetes</taxon>
        <taxon>Micromonosporales</taxon>
        <taxon>Micromonosporaceae</taxon>
        <taxon>Dactylosporangium</taxon>
    </lineage>
</organism>
<evidence type="ECO:0000256" key="2">
    <source>
        <dbReference type="ARBA" id="ARBA00022679"/>
    </source>
</evidence>
<evidence type="ECO:0000256" key="3">
    <source>
        <dbReference type="ARBA" id="ARBA00022741"/>
    </source>
</evidence>
<feature type="active site" description="Proton acceptor" evidence="8">
    <location>
        <position position="193"/>
    </location>
</feature>
<comment type="caution">
    <text evidence="11">The sequence shown here is derived from an EMBL/GenBank/DDBJ whole genome shotgun (WGS) entry which is preliminary data.</text>
</comment>
<dbReference type="EMBL" id="BSFP01000006">
    <property type="protein sequence ID" value="GLL00065.1"/>
    <property type="molecule type" value="Genomic_DNA"/>
</dbReference>
<feature type="binding site" evidence="9">
    <location>
        <position position="198"/>
    </location>
    <ligand>
        <name>Mg(2+)</name>
        <dbReference type="ChEBI" id="CHEBI:18420"/>
    </ligand>
</feature>
<dbReference type="GO" id="GO:0005524">
    <property type="term" value="F:ATP binding"/>
    <property type="evidence" value="ECO:0007669"/>
    <property type="project" value="UniProtKB-KW"/>
</dbReference>
<dbReference type="Gene3D" id="3.30.200.20">
    <property type="entry name" value="Phosphorylase Kinase, domain 1"/>
    <property type="match status" value="1"/>
</dbReference>
<dbReference type="InterPro" id="IPR011009">
    <property type="entry name" value="Kinase-like_dom_sf"/>
</dbReference>
<dbReference type="Gene3D" id="3.90.1200.10">
    <property type="match status" value="1"/>
</dbReference>
<evidence type="ECO:0000256" key="5">
    <source>
        <dbReference type="ARBA" id="ARBA00022840"/>
    </source>
</evidence>
<keyword evidence="9" id="KW-0460">Magnesium</keyword>
<dbReference type="NCBIfam" id="NF033068">
    <property type="entry name" value="APH_3p"/>
    <property type="match status" value="1"/>
</dbReference>
<keyword evidence="5 7" id="KW-0067">ATP-binding</keyword>
<dbReference type="SUPFAM" id="SSF56112">
    <property type="entry name" value="Protein kinase-like (PK-like)"/>
    <property type="match status" value="1"/>
</dbReference>
<evidence type="ECO:0000256" key="8">
    <source>
        <dbReference type="PIRSR" id="PIRSR000706-1"/>
    </source>
</evidence>
<dbReference type="InterPro" id="IPR002575">
    <property type="entry name" value="Aminoglycoside_PTrfase"/>
</dbReference>
<dbReference type="PIRSF" id="PIRSF000706">
    <property type="entry name" value="Kanamycin_kin"/>
    <property type="match status" value="1"/>
</dbReference>
<feature type="domain" description="Aminoglycoside phosphotransferase" evidence="10">
    <location>
        <begin position="31"/>
        <end position="238"/>
    </location>
</feature>
<evidence type="ECO:0000256" key="7">
    <source>
        <dbReference type="PIRNR" id="PIRNR000706"/>
    </source>
</evidence>
<proteinExistence type="inferred from homology"/>
<evidence type="ECO:0000256" key="1">
    <source>
        <dbReference type="ARBA" id="ARBA00006219"/>
    </source>
</evidence>